<feature type="region of interest" description="Disordered" evidence="1">
    <location>
        <begin position="1"/>
        <end position="22"/>
    </location>
</feature>
<keyword evidence="5" id="KW-1185">Reference proteome</keyword>
<name>A0ABN2MTP2_9PSEU</name>
<sequence length="236" mass="24387">MTGVPIPQAAPPPPSRPRGRTRTRRVLGLLVLVLTAVAMLGGCARVRTALAIQPDDTVTGEIVLATPTKGAGDKGPVVTVPAALASDVDVSSYSQDGYVGSVVRFSGLSFDQVGQLSQIAGQAGERTSLSIRRAGNRIVVQGATDLTTVPVDKADFQLKISFPGNVLDTNGDADAGTVSWVFTPGEVGDVNAVVAYDDPQAPSATLWTVGLGIVVLLVGAGVVLLARRTRNPPVRR</sequence>
<evidence type="ECO:0000259" key="3">
    <source>
        <dbReference type="Pfam" id="PF21946"/>
    </source>
</evidence>
<keyword evidence="2" id="KW-0472">Membrane</keyword>
<feature type="domain" description="LppM" evidence="3">
    <location>
        <begin position="45"/>
        <end position="196"/>
    </location>
</feature>
<proteinExistence type="predicted"/>
<accession>A0ABN2MTP2</accession>
<feature type="transmembrane region" description="Helical" evidence="2">
    <location>
        <begin position="26"/>
        <end position="47"/>
    </location>
</feature>
<keyword evidence="2" id="KW-0812">Transmembrane</keyword>
<keyword evidence="4" id="KW-0449">Lipoprotein</keyword>
<comment type="caution">
    <text evidence="4">The sequence shown here is derived from an EMBL/GenBank/DDBJ whole genome shotgun (WGS) entry which is preliminary data.</text>
</comment>
<gene>
    <name evidence="4" type="primary">lppM</name>
    <name evidence="4" type="ORF">GCM10009836_14970</name>
</gene>
<evidence type="ECO:0000256" key="1">
    <source>
        <dbReference type="SAM" id="MobiDB-lite"/>
    </source>
</evidence>
<protein>
    <submittedName>
        <fullName evidence="4">Lipoprotein LppM</fullName>
    </submittedName>
</protein>
<dbReference type="Proteomes" id="UP001500449">
    <property type="component" value="Unassembled WGS sequence"/>
</dbReference>
<evidence type="ECO:0000256" key="2">
    <source>
        <dbReference type="SAM" id="Phobius"/>
    </source>
</evidence>
<organism evidence="4 5">
    <name type="scientific">Pseudonocardia ailaonensis</name>
    <dbReference type="NCBI Taxonomy" id="367279"/>
    <lineage>
        <taxon>Bacteria</taxon>
        <taxon>Bacillati</taxon>
        <taxon>Actinomycetota</taxon>
        <taxon>Actinomycetes</taxon>
        <taxon>Pseudonocardiales</taxon>
        <taxon>Pseudonocardiaceae</taxon>
        <taxon>Pseudonocardia</taxon>
    </lineage>
</organism>
<dbReference type="EMBL" id="BAAAQK010000004">
    <property type="protein sequence ID" value="GAA1837345.1"/>
    <property type="molecule type" value="Genomic_DNA"/>
</dbReference>
<feature type="transmembrane region" description="Helical" evidence="2">
    <location>
        <begin position="206"/>
        <end position="226"/>
    </location>
</feature>
<keyword evidence="2" id="KW-1133">Transmembrane helix</keyword>
<dbReference type="InterPro" id="IPR053807">
    <property type="entry name" value="LppM"/>
</dbReference>
<reference evidence="4 5" key="1">
    <citation type="journal article" date="2019" name="Int. J. Syst. Evol. Microbiol.">
        <title>The Global Catalogue of Microorganisms (GCM) 10K type strain sequencing project: providing services to taxonomists for standard genome sequencing and annotation.</title>
        <authorList>
            <consortium name="The Broad Institute Genomics Platform"/>
            <consortium name="The Broad Institute Genome Sequencing Center for Infectious Disease"/>
            <person name="Wu L."/>
            <person name="Ma J."/>
        </authorList>
    </citation>
    <scope>NUCLEOTIDE SEQUENCE [LARGE SCALE GENOMIC DNA]</scope>
    <source>
        <strain evidence="4 5">JCM 16009</strain>
    </source>
</reference>
<evidence type="ECO:0000313" key="5">
    <source>
        <dbReference type="Proteomes" id="UP001500449"/>
    </source>
</evidence>
<dbReference type="Pfam" id="PF21946">
    <property type="entry name" value="LppM"/>
    <property type="match status" value="1"/>
</dbReference>
<evidence type="ECO:0000313" key="4">
    <source>
        <dbReference type="EMBL" id="GAA1837345.1"/>
    </source>
</evidence>